<dbReference type="GO" id="GO:0003677">
    <property type="term" value="F:DNA binding"/>
    <property type="evidence" value="ECO:0007669"/>
    <property type="project" value="InterPro"/>
</dbReference>
<organism evidence="2 3">
    <name type="scientific">Prauserella flavalba</name>
    <dbReference type="NCBI Taxonomy" id="1477506"/>
    <lineage>
        <taxon>Bacteria</taxon>
        <taxon>Bacillati</taxon>
        <taxon>Actinomycetota</taxon>
        <taxon>Actinomycetes</taxon>
        <taxon>Pseudonocardiales</taxon>
        <taxon>Pseudonocardiaceae</taxon>
        <taxon>Prauserella</taxon>
    </lineage>
</organism>
<evidence type="ECO:0000313" key="3">
    <source>
        <dbReference type="Proteomes" id="UP000247892"/>
    </source>
</evidence>
<evidence type="ECO:0000259" key="1">
    <source>
        <dbReference type="Pfam" id="PF19054"/>
    </source>
</evidence>
<keyword evidence="3" id="KW-1185">Reference proteome</keyword>
<dbReference type="InterPro" id="IPR010982">
    <property type="entry name" value="Lambda_DNA-bd_dom_sf"/>
</dbReference>
<dbReference type="EMBL" id="MASU01000009">
    <property type="protein sequence ID" value="PXY28629.1"/>
    <property type="molecule type" value="Genomic_DNA"/>
</dbReference>
<feature type="domain" description="DUF5753" evidence="1">
    <location>
        <begin position="107"/>
        <end position="282"/>
    </location>
</feature>
<comment type="caution">
    <text evidence="2">The sequence shown here is derived from an EMBL/GenBank/DDBJ whole genome shotgun (WGS) entry which is preliminary data.</text>
</comment>
<dbReference type="Pfam" id="PF19054">
    <property type="entry name" value="DUF5753"/>
    <property type="match status" value="1"/>
</dbReference>
<dbReference type="SUPFAM" id="SSF47413">
    <property type="entry name" value="lambda repressor-like DNA-binding domains"/>
    <property type="match status" value="1"/>
</dbReference>
<evidence type="ECO:0000313" key="2">
    <source>
        <dbReference type="EMBL" id="PXY28629.1"/>
    </source>
</evidence>
<dbReference type="AlphaFoldDB" id="A0A318LJT7"/>
<gene>
    <name evidence="2" type="ORF">BA062_22470</name>
</gene>
<dbReference type="CDD" id="cd00093">
    <property type="entry name" value="HTH_XRE"/>
    <property type="match status" value="1"/>
</dbReference>
<dbReference type="RefSeq" id="WP_110339972.1">
    <property type="nucleotide sequence ID" value="NZ_JBHVKT010000005.1"/>
</dbReference>
<dbReference type="InterPro" id="IPR001387">
    <property type="entry name" value="Cro/C1-type_HTH"/>
</dbReference>
<reference evidence="2 3" key="1">
    <citation type="submission" date="2016-07" db="EMBL/GenBank/DDBJ databases">
        <title>Draft genome sequence of Prauserella sp. YIM 121212, isolated from alkaline soil.</title>
        <authorList>
            <person name="Ruckert C."/>
            <person name="Albersmeier A."/>
            <person name="Jiang C.-L."/>
            <person name="Jiang Y."/>
            <person name="Kalinowski J."/>
            <person name="Schneider O."/>
            <person name="Winkler A."/>
            <person name="Zotchev S.B."/>
        </authorList>
    </citation>
    <scope>NUCLEOTIDE SEQUENCE [LARGE SCALE GENOMIC DNA]</scope>
    <source>
        <strain evidence="2 3">YIM 121212</strain>
    </source>
</reference>
<protein>
    <recommendedName>
        <fullName evidence="1">DUF5753 domain-containing protein</fullName>
    </recommendedName>
</protein>
<proteinExistence type="predicted"/>
<sequence length="290" mass="32051">MVAPTPVVTADWFAARISELREASGRTPGELAAALGRSASGVRHFESSTRLVGKRYLKLVLEELGHGHLVGPYSTVIERSRAKPLWWQQVLPQVKRSEKPSELHQLELLVNFESSATRIGAYAPDALPDLVQTSAYAAALHRIAEPLLPELHRELLPGRRALLDQPDPPRLHVLVEETVLRREIGGPEVLREQLEHLTALAARPAVAVQVVPSTAATGTEGNFSVLDLADELDGDPGAVFVKTAADWVHFRQPAKVARYRARWSTLLQHALPPEQSRATIERLARELRPR</sequence>
<dbReference type="Proteomes" id="UP000247892">
    <property type="component" value="Unassembled WGS sequence"/>
</dbReference>
<dbReference type="OrthoDB" id="4285266at2"/>
<name>A0A318LJT7_9PSEU</name>
<dbReference type="InterPro" id="IPR043917">
    <property type="entry name" value="DUF5753"/>
</dbReference>
<accession>A0A318LJT7</accession>